<evidence type="ECO:0000256" key="2">
    <source>
        <dbReference type="ARBA" id="ARBA00023277"/>
    </source>
</evidence>
<dbReference type="AlphaFoldDB" id="A0A1U7CRX6"/>
<gene>
    <name evidence="3 5" type="primary">murQ</name>
    <name evidence="5" type="ORF">BSF38_03171</name>
</gene>
<dbReference type="CDD" id="cd05007">
    <property type="entry name" value="SIS_Etherase"/>
    <property type="match status" value="1"/>
</dbReference>
<dbReference type="GO" id="GO:0009254">
    <property type="term" value="P:peptidoglycan turnover"/>
    <property type="evidence" value="ECO:0007669"/>
    <property type="project" value="TreeGrafter"/>
</dbReference>
<dbReference type="Pfam" id="PF22645">
    <property type="entry name" value="GKRP_SIS_N"/>
    <property type="match status" value="1"/>
</dbReference>
<organism evidence="5 6">
    <name type="scientific">Paludisphaera borealis</name>
    <dbReference type="NCBI Taxonomy" id="1387353"/>
    <lineage>
        <taxon>Bacteria</taxon>
        <taxon>Pseudomonadati</taxon>
        <taxon>Planctomycetota</taxon>
        <taxon>Planctomycetia</taxon>
        <taxon>Isosphaerales</taxon>
        <taxon>Isosphaeraceae</taxon>
        <taxon>Paludisphaera</taxon>
    </lineage>
</organism>
<dbReference type="HAMAP" id="MF_00068">
    <property type="entry name" value="MurQ"/>
    <property type="match status" value="1"/>
</dbReference>
<dbReference type="EC" id="4.2.1.126" evidence="3"/>
<dbReference type="Proteomes" id="UP000186309">
    <property type="component" value="Chromosome"/>
</dbReference>
<keyword evidence="2 3" id="KW-0119">Carbohydrate metabolism</keyword>
<dbReference type="InterPro" id="IPR001347">
    <property type="entry name" value="SIS_dom"/>
</dbReference>
<dbReference type="GO" id="GO:0016803">
    <property type="term" value="F:ether hydrolase activity"/>
    <property type="evidence" value="ECO:0007669"/>
    <property type="project" value="TreeGrafter"/>
</dbReference>
<dbReference type="SUPFAM" id="SSF53697">
    <property type="entry name" value="SIS domain"/>
    <property type="match status" value="1"/>
</dbReference>
<evidence type="ECO:0000256" key="3">
    <source>
        <dbReference type="HAMAP-Rule" id="MF_00068"/>
    </source>
</evidence>
<comment type="function">
    <text evidence="3">Specifically catalyzes the cleavage of the D-lactyl ether substituent of MurNAc 6-phosphate, producing GlcNAc 6-phosphate and D-lactate.</text>
</comment>
<reference evidence="6" key="1">
    <citation type="submission" date="2016-12" db="EMBL/GenBank/DDBJ databases">
        <title>Comparative genomics of four Isosphaeraceae planctomycetes: a common pool of plasmids and glycoside hydrolase genes.</title>
        <authorList>
            <person name="Ivanova A."/>
        </authorList>
    </citation>
    <scope>NUCLEOTIDE SEQUENCE [LARGE SCALE GENOMIC DNA]</scope>
    <source>
        <strain evidence="6">PX4</strain>
    </source>
</reference>
<dbReference type="PANTHER" id="PTHR10088">
    <property type="entry name" value="GLUCOKINASE REGULATORY PROTEIN"/>
    <property type="match status" value="1"/>
</dbReference>
<feature type="active site" description="Proton donor" evidence="3">
    <location>
        <position position="84"/>
    </location>
</feature>
<evidence type="ECO:0000313" key="6">
    <source>
        <dbReference type="Proteomes" id="UP000186309"/>
    </source>
</evidence>
<dbReference type="NCBIfam" id="TIGR00274">
    <property type="entry name" value="N-acetylmuramic acid 6-phosphate etherase"/>
    <property type="match status" value="1"/>
</dbReference>
<dbReference type="InterPro" id="IPR040190">
    <property type="entry name" value="MURQ/GCKR"/>
</dbReference>
<dbReference type="Gene3D" id="1.10.8.1080">
    <property type="match status" value="1"/>
</dbReference>
<comment type="catalytic activity">
    <reaction evidence="3">
        <text>N-acetyl-D-muramate 6-phosphate + H2O = N-acetyl-D-glucosamine 6-phosphate + (R)-lactate</text>
        <dbReference type="Rhea" id="RHEA:26410"/>
        <dbReference type="ChEBI" id="CHEBI:15377"/>
        <dbReference type="ChEBI" id="CHEBI:16004"/>
        <dbReference type="ChEBI" id="CHEBI:57513"/>
        <dbReference type="ChEBI" id="CHEBI:58722"/>
        <dbReference type="EC" id="4.2.1.126"/>
    </reaction>
</comment>
<protein>
    <recommendedName>
        <fullName evidence="3">N-acetylmuramic acid 6-phosphate etherase</fullName>
        <shortName evidence="3">MurNAc-6-P etherase</shortName>
        <ecNumber evidence="3">4.2.1.126</ecNumber>
    </recommendedName>
    <alternativeName>
        <fullName evidence="3">N-acetylmuramic acid 6-phosphate hydrolase</fullName>
    </alternativeName>
    <alternativeName>
        <fullName evidence="3">N-acetylmuramic acid 6-phosphate lyase</fullName>
    </alternativeName>
</protein>
<dbReference type="OrthoDB" id="9813395at2"/>
<feature type="active site" evidence="3">
    <location>
        <position position="115"/>
    </location>
</feature>
<comment type="pathway">
    <text evidence="3">Amino-sugar metabolism; N-acetylmuramate degradation.</text>
</comment>
<keyword evidence="1 3" id="KW-0456">Lyase</keyword>
<dbReference type="RefSeq" id="WP_076347162.1">
    <property type="nucleotide sequence ID" value="NZ_CP019082.1"/>
</dbReference>
<feature type="domain" description="SIS" evidence="4">
    <location>
        <begin position="56"/>
        <end position="219"/>
    </location>
</feature>
<dbReference type="GO" id="GO:0016835">
    <property type="term" value="F:carbon-oxygen lyase activity"/>
    <property type="evidence" value="ECO:0007669"/>
    <property type="project" value="UniProtKB-UniRule"/>
</dbReference>
<dbReference type="EMBL" id="CP019082">
    <property type="protein sequence ID" value="APW61646.1"/>
    <property type="molecule type" value="Genomic_DNA"/>
</dbReference>
<dbReference type="GO" id="GO:0046348">
    <property type="term" value="P:amino sugar catabolic process"/>
    <property type="evidence" value="ECO:0007669"/>
    <property type="project" value="InterPro"/>
</dbReference>
<dbReference type="NCBIfam" id="NF003915">
    <property type="entry name" value="PRK05441.1"/>
    <property type="match status" value="1"/>
</dbReference>
<proteinExistence type="inferred from homology"/>
<evidence type="ECO:0000259" key="4">
    <source>
        <dbReference type="PROSITE" id="PS51464"/>
    </source>
</evidence>
<dbReference type="GO" id="GO:0097367">
    <property type="term" value="F:carbohydrate derivative binding"/>
    <property type="evidence" value="ECO:0007669"/>
    <property type="project" value="InterPro"/>
</dbReference>
<dbReference type="InterPro" id="IPR005488">
    <property type="entry name" value="Etherase_MurQ"/>
</dbReference>
<comment type="miscellaneous">
    <text evidence="3">A lyase-type mechanism (elimination/hydration) is suggested for the cleavage of the lactyl ether bond of MurNAc 6-phosphate, with the formation of an alpha,beta-unsaturated aldehyde intermediate with (E)-stereochemistry, followed by the syn addition of water to give product.</text>
</comment>
<keyword evidence="6" id="KW-1185">Reference proteome</keyword>
<dbReference type="UniPathway" id="UPA00342"/>
<accession>A0A1U7CRX6</accession>
<dbReference type="Gene3D" id="3.40.50.10490">
    <property type="entry name" value="Glucose-6-phosphate isomerase like protein, domain 1"/>
    <property type="match status" value="1"/>
</dbReference>
<dbReference type="InterPro" id="IPR046348">
    <property type="entry name" value="SIS_dom_sf"/>
</dbReference>
<name>A0A1U7CRX6_9BACT</name>
<dbReference type="FunFam" id="3.40.50.10490:FF:000014">
    <property type="entry name" value="N-acetylmuramic acid 6-phosphate etherase"/>
    <property type="match status" value="1"/>
</dbReference>
<dbReference type="STRING" id="1387353.BSF38_03171"/>
<evidence type="ECO:0000256" key="1">
    <source>
        <dbReference type="ARBA" id="ARBA00023239"/>
    </source>
</evidence>
<comment type="subunit">
    <text evidence="3">Homodimer.</text>
</comment>
<sequence>MVLEDHLLTEARNPRSSGIDSATALELVELMNAEDAGVIEAVRAETHAIAKAVEWTAERFRRGGRLIYVGAGTSGRLGVLDASECPPTFSTPPEMVVGLIAGGPRALTRSIENAEDDPDQGAADLAALDVGDRDLVVGVATSGRTPYVLGAVREARLRGAATVGLACNRPSLLGVEVDLEIAPLVGPEVIAGSTRLKAGTATKMVLNMITTGAMVLIGKTLGNRMIDFTPVNEKLRIRARRMLRELAGIDDDQAVELLSACGGRLKVALVAALAGVEAEAADALLAVHGGRVRQAVDAHKNQGKGVGRP</sequence>
<dbReference type="PROSITE" id="PS51464">
    <property type="entry name" value="SIS"/>
    <property type="match status" value="1"/>
</dbReference>
<dbReference type="PANTHER" id="PTHR10088:SF4">
    <property type="entry name" value="GLUCOKINASE REGULATORY PROTEIN"/>
    <property type="match status" value="1"/>
</dbReference>
<dbReference type="NCBIfam" id="NF009222">
    <property type="entry name" value="PRK12570.1"/>
    <property type="match status" value="1"/>
</dbReference>
<evidence type="ECO:0000313" key="5">
    <source>
        <dbReference type="EMBL" id="APW61646.1"/>
    </source>
</evidence>
<comment type="similarity">
    <text evidence="3">Belongs to the GCKR-like family. MurNAc-6-P etherase subfamily.</text>
</comment>
<dbReference type="KEGG" id="pbor:BSF38_03171"/>
<dbReference type="InterPro" id="IPR005486">
    <property type="entry name" value="Glucokinase_regulatory_CS"/>
</dbReference>
<dbReference type="GO" id="GO:0097173">
    <property type="term" value="P:N-acetylmuramic acid catabolic process"/>
    <property type="evidence" value="ECO:0007669"/>
    <property type="project" value="UniProtKB-UniPathway"/>
</dbReference>
<dbReference type="PROSITE" id="PS01272">
    <property type="entry name" value="GCKR"/>
    <property type="match status" value="1"/>
</dbReference>